<dbReference type="GO" id="GO:0006355">
    <property type="term" value="P:regulation of DNA-templated transcription"/>
    <property type="evidence" value="ECO:0007669"/>
    <property type="project" value="InterPro"/>
</dbReference>
<dbReference type="GO" id="GO:0043565">
    <property type="term" value="F:sequence-specific DNA binding"/>
    <property type="evidence" value="ECO:0007669"/>
    <property type="project" value="InterPro"/>
</dbReference>
<feature type="compositionally biased region" description="Basic and acidic residues" evidence="2">
    <location>
        <begin position="163"/>
        <end position="177"/>
    </location>
</feature>
<dbReference type="KEGG" id="nbg:DV706_10740"/>
<evidence type="ECO:0008006" key="7">
    <source>
        <dbReference type="Google" id="ProtNLM"/>
    </source>
</evidence>
<dbReference type="GeneID" id="39851734"/>
<feature type="region of interest" description="Disordered" evidence="2">
    <location>
        <begin position="163"/>
        <end position="182"/>
    </location>
</feature>
<dbReference type="GO" id="GO:0008270">
    <property type="term" value="F:zinc ion binding"/>
    <property type="evidence" value="ECO:0007669"/>
    <property type="project" value="UniProtKB-KW"/>
</dbReference>
<dbReference type="EMBL" id="CP031305">
    <property type="protein sequence ID" value="QCC54898.1"/>
    <property type="molecule type" value="Genomic_DNA"/>
</dbReference>
<protein>
    <recommendedName>
        <fullName evidence="7">SWIM-type domain-containing protein</fullName>
    </recommendedName>
</protein>
<proteinExistence type="predicted"/>
<evidence type="ECO:0000313" key="6">
    <source>
        <dbReference type="Proteomes" id="UP000296822"/>
    </source>
</evidence>
<keyword evidence="1" id="KW-0862">Zinc</keyword>
<dbReference type="Proteomes" id="UP000296822">
    <property type="component" value="Chromosome"/>
</dbReference>
<evidence type="ECO:0000259" key="3">
    <source>
        <dbReference type="PROSITE" id="PS50114"/>
    </source>
</evidence>
<reference evidence="5 6" key="1">
    <citation type="journal article" date="2019" name="Nat. Commun.">
        <title>A new type of DNA phosphorothioation-based antiviral system in archaea.</title>
        <authorList>
            <person name="Xiong L."/>
            <person name="Liu S."/>
            <person name="Chen S."/>
            <person name="Xiao Y."/>
            <person name="Zhu B."/>
            <person name="Gao Y."/>
            <person name="Zhang Y."/>
            <person name="Chen B."/>
            <person name="Luo J."/>
            <person name="Deng Z."/>
            <person name="Chen X."/>
            <person name="Wang L."/>
            <person name="Chen S."/>
        </authorList>
    </citation>
    <scope>NUCLEOTIDE SEQUENCE [LARGE SCALE GENOMIC DNA]</scope>
    <source>
        <strain evidence="5 6">JCM 10635</strain>
    </source>
</reference>
<evidence type="ECO:0000259" key="4">
    <source>
        <dbReference type="PROSITE" id="PS50966"/>
    </source>
</evidence>
<dbReference type="InterPro" id="IPR000679">
    <property type="entry name" value="Znf_GATA"/>
</dbReference>
<dbReference type="PROSITE" id="PS50114">
    <property type="entry name" value="GATA_ZN_FINGER_2"/>
    <property type="match status" value="1"/>
</dbReference>
<feature type="domain" description="GATA-type" evidence="3">
    <location>
        <begin position="125"/>
        <end position="156"/>
    </location>
</feature>
<evidence type="ECO:0000313" key="5">
    <source>
        <dbReference type="EMBL" id="QCC54898.1"/>
    </source>
</evidence>
<feature type="domain" description="SWIM-type" evidence="4">
    <location>
        <begin position="387"/>
        <end position="423"/>
    </location>
</feature>
<keyword evidence="1" id="KW-0863">Zinc-finger</keyword>
<gene>
    <name evidence="5" type="ORF">DV706_10740</name>
</gene>
<evidence type="ECO:0000256" key="1">
    <source>
        <dbReference type="PROSITE-ProRule" id="PRU00325"/>
    </source>
</evidence>
<accession>A0A4D6HNW3</accession>
<dbReference type="AlphaFoldDB" id="A0A4D6HNW3"/>
<sequence length="470" mass="52280">MPTFARTGSGKWHVVGPDGCRYGREFDDDTSPDETATATDIVAYDPPPTLEDVRSDASIDKFAAARGHTHDQRLVLPRTIEESDSDLCASCRTRLESHQKRRSAVIADCKRVTTVRDAGWKRTEHETRRGCDWCRAHERTTWHSDDLGATVCPACGRLFETRLGEPEHTPDTDRLPETPDEPVTPIVFGTTLPGTAYDPTDLIGSNRPLINYREKHTYADVVFELERTGHGFSAEGLAALEAIRADYADRVADDESHETDVRLEVATTPRTVTLEGVLPADHEGVITDCWDVVSDPAYWFPLGWPQQGYIHRRSAEPTIPGREPVVEAFPRLKTRQPSTAVDTGTLRSITDPGRYDRGERYYEQGAVTDIERVDDHLQATVQGSRPYDVQVTLSNGSYVEGWCDCPDDANLCKHIVAAVLASGDVKPIGDDRSLEDALESASAEDLRELLRSFAEEDVTARKRVYDELDG</sequence>
<dbReference type="InterPro" id="IPR007527">
    <property type="entry name" value="Znf_SWIM"/>
</dbReference>
<organism evidence="5 6">
    <name type="scientific">Natronorubrum bangense</name>
    <dbReference type="NCBI Taxonomy" id="61858"/>
    <lineage>
        <taxon>Archaea</taxon>
        <taxon>Methanobacteriati</taxon>
        <taxon>Methanobacteriota</taxon>
        <taxon>Stenosarchaea group</taxon>
        <taxon>Halobacteria</taxon>
        <taxon>Halobacteriales</taxon>
        <taxon>Natrialbaceae</taxon>
        <taxon>Natronorubrum</taxon>
    </lineage>
</organism>
<dbReference type="RefSeq" id="WP_006064619.1">
    <property type="nucleotide sequence ID" value="NZ_CP031305.1"/>
</dbReference>
<evidence type="ECO:0000256" key="2">
    <source>
        <dbReference type="SAM" id="MobiDB-lite"/>
    </source>
</evidence>
<keyword evidence="1" id="KW-0479">Metal-binding</keyword>
<dbReference type="Pfam" id="PF04434">
    <property type="entry name" value="SWIM"/>
    <property type="match status" value="1"/>
</dbReference>
<name>A0A4D6HNW3_9EURY</name>
<dbReference type="PROSITE" id="PS50966">
    <property type="entry name" value="ZF_SWIM"/>
    <property type="match status" value="1"/>
</dbReference>